<evidence type="ECO:0000313" key="2">
    <source>
        <dbReference type="Proteomes" id="UP000194350"/>
    </source>
</evidence>
<sequence>MLFIPGIALSSSLTNDETKNALDYCATPESWASQYVINSSFRKDKSFDRMKATSSLIERTKLVKGDKPIFLKESGQLYTQTLEITIPYIDKNKKPAVFIASSIISVEECSLSEVAYFDITHEID</sequence>
<keyword evidence="2" id="KW-1185">Reference proteome</keyword>
<dbReference type="STRING" id="351656.Xvie_03953"/>
<dbReference type="Proteomes" id="UP000194350">
    <property type="component" value="Unassembled WGS sequence"/>
</dbReference>
<dbReference type="AlphaFoldDB" id="A0A1Y2S678"/>
<reference evidence="1 2" key="1">
    <citation type="submission" date="2016-10" db="EMBL/GenBank/DDBJ databases">
        <title>Systematic genetic and metabolomic analysis of Xenorhabdus and Photorhabdus spp., highlights the requirements for a dual symbiotic and pathogenic life style.</title>
        <authorList>
            <person name="Tobias N.J."/>
            <person name="Wolff H."/>
            <person name="Djahanschiri B."/>
            <person name="Pidot S.J."/>
            <person name="Stinear T.P."/>
            <person name="Ebersberger I."/>
            <person name="Bode H.B."/>
        </authorList>
    </citation>
    <scope>NUCLEOTIDE SEQUENCE [LARGE SCALE GENOMIC DNA]</scope>
    <source>
        <strain evidence="1 2">DSM 22392</strain>
    </source>
</reference>
<proteinExistence type="predicted"/>
<comment type="caution">
    <text evidence="1">The sequence shown here is derived from an EMBL/GenBank/DDBJ whole genome shotgun (WGS) entry which is preliminary data.</text>
</comment>
<gene>
    <name evidence="1" type="ORF">Xvie_03953</name>
</gene>
<dbReference type="EMBL" id="MUBJ01000047">
    <property type="protein sequence ID" value="OTA14148.1"/>
    <property type="molecule type" value="Genomic_DNA"/>
</dbReference>
<organism evidence="1 2">
    <name type="scientific">Xenorhabdus vietnamensis</name>
    <dbReference type="NCBI Taxonomy" id="351656"/>
    <lineage>
        <taxon>Bacteria</taxon>
        <taxon>Pseudomonadati</taxon>
        <taxon>Pseudomonadota</taxon>
        <taxon>Gammaproteobacteria</taxon>
        <taxon>Enterobacterales</taxon>
        <taxon>Morganellaceae</taxon>
        <taxon>Xenorhabdus</taxon>
    </lineage>
</organism>
<name>A0A1Y2S678_9GAMM</name>
<accession>A0A1Y2S678</accession>
<evidence type="ECO:0000313" key="1">
    <source>
        <dbReference type="EMBL" id="OTA14148.1"/>
    </source>
</evidence>
<protein>
    <submittedName>
        <fullName evidence="1">Uncharacterized protein</fullName>
    </submittedName>
</protein>